<keyword evidence="2" id="KW-1185">Reference proteome</keyword>
<dbReference type="AlphaFoldDB" id="A0A5B7CGA0"/>
<evidence type="ECO:0000313" key="1">
    <source>
        <dbReference type="EMBL" id="MPC08672.1"/>
    </source>
</evidence>
<dbReference type="OrthoDB" id="6379886at2759"/>
<comment type="caution">
    <text evidence="1">The sequence shown here is derived from an EMBL/GenBank/DDBJ whole genome shotgun (WGS) entry which is preliminary data.</text>
</comment>
<protein>
    <submittedName>
        <fullName evidence="1">Uncharacterized protein</fullName>
    </submittedName>
</protein>
<reference evidence="1 2" key="1">
    <citation type="submission" date="2019-05" db="EMBL/GenBank/DDBJ databases">
        <title>Another draft genome of Portunus trituberculatus and its Hox gene families provides insights of decapod evolution.</title>
        <authorList>
            <person name="Jeong J.-H."/>
            <person name="Song I."/>
            <person name="Kim S."/>
            <person name="Choi T."/>
            <person name="Kim D."/>
            <person name="Ryu S."/>
            <person name="Kim W."/>
        </authorList>
    </citation>
    <scope>NUCLEOTIDE SEQUENCE [LARGE SCALE GENOMIC DNA]</scope>
    <source>
        <tissue evidence="1">Muscle</tissue>
    </source>
</reference>
<sequence length="417" mass="47085">MLLKLAGGYKRNTATRQVISTPDTAEETPTHQLLRKGQEIRNPDLADMATYGEAITPLEKNYACALLCSVVVLAGGVEGDWMERCRETGNSLGRPSLPPNLTNPDTTMLARLLVPEEFIDDPVLDTVDIIHSRFEVLSRQEKEKKEHRLQKALVCLQCFYREGFCYVAPECPYLLPDTPHSLLWVMHSLCRRLSVIRIEAELKVTRRTIYKLKTVAENFRLGAVLVRKSGSGALRKMSLLTGKVLARKVKEDRSITALSLKEKHLNLLQNVSKDLELPARHASKKLLLTEAMYFFWKYMEWTLADWQKVMFSDESTFRLVRGDSKVMRRPSNVSCYDPRYTVKMVGASSEESLVFGVAPCWVRGTLDDRAMLDDAATCWGPRCTSGRPPTVGMRYNATNIPPLSSSMLHFCTAPGLH</sequence>
<name>A0A5B7CGA0_PORTR</name>
<accession>A0A5B7CGA0</accession>
<organism evidence="1 2">
    <name type="scientific">Portunus trituberculatus</name>
    <name type="common">Swimming crab</name>
    <name type="synonym">Neptunus trituberculatus</name>
    <dbReference type="NCBI Taxonomy" id="210409"/>
    <lineage>
        <taxon>Eukaryota</taxon>
        <taxon>Metazoa</taxon>
        <taxon>Ecdysozoa</taxon>
        <taxon>Arthropoda</taxon>
        <taxon>Crustacea</taxon>
        <taxon>Multicrustacea</taxon>
        <taxon>Malacostraca</taxon>
        <taxon>Eumalacostraca</taxon>
        <taxon>Eucarida</taxon>
        <taxon>Decapoda</taxon>
        <taxon>Pleocyemata</taxon>
        <taxon>Brachyura</taxon>
        <taxon>Eubrachyura</taxon>
        <taxon>Portunoidea</taxon>
        <taxon>Portunidae</taxon>
        <taxon>Portuninae</taxon>
        <taxon>Portunus</taxon>
    </lineage>
</organism>
<dbReference type="EMBL" id="VSRR010000039">
    <property type="protein sequence ID" value="MPC08672.1"/>
    <property type="molecule type" value="Genomic_DNA"/>
</dbReference>
<evidence type="ECO:0000313" key="2">
    <source>
        <dbReference type="Proteomes" id="UP000324222"/>
    </source>
</evidence>
<proteinExistence type="predicted"/>
<dbReference type="Proteomes" id="UP000324222">
    <property type="component" value="Unassembled WGS sequence"/>
</dbReference>
<gene>
    <name evidence="1" type="ORF">E2C01_001265</name>
</gene>